<evidence type="ECO:0000256" key="2">
    <source>
        <dbReference type="SAM" id="Phobius"/>
    </source>
</evidence>
<feature type="transmembrane region" description="Helical" evidence="2">
    <location>
        <begin position="113"/>
        <end position="139"/>
    </location>
</feature>
<proteinExistence type="predicted"/>
<organism evidence="3">
    <name type="scientific">Eremomyces bilateralis CBS 781.70</name>
    <dbReference type="NCBI Taxonomy" id="1392243"/>
    <lineage>
        <taxon>Eukaryota</taxon>
        <taxon>Fungi</taxon>
        <taxon>Dikarya</taxon>
        <taxon>Ascomycota</taxon>
        <taxon>Pezizomycotina</taxon>
        <taxon>Dothideomycetes</taxon>
        <taxon>Dothideomycetes incertae sedis</taxon>
        <taxon>Eremomycetales</taxon>
        <taxon>Eremomycetaceae</taxon>
        <taxon>Eremomyces</taxon>
    </lineage>
</organism>
<reference evidence="5" key="3">
    <citation type="submission" date="2025-04" db="UniProtKB">
        <authorList>
            <consortium name="RefSeq"/>
        </authorList>
    </citation>
    <scope>IDENTIFICATION</scope>
    <source>
        <strain evidence="5">CBS 781.70</strain>
    </source>
</reference>
<reference evidence="3 5" key="1">
    <citation type="submission" date="2020-01" db="EMBL/GenBank/DDBJ databases">
        <authorList>
            <consortium name="DOE Joint Genome Institute"/>
            <person name="Haridas S."/>
            <person name="Albert R."/>
            <person name="Binder M."/>
            <person name="Bloem J."/>
            <person name="Labutti K."/>
            <person name="Salamov A."/>
            <person name="Andreopoulos B."/>
            <person name="Baker S.E."/>
            <person name="Barry K."/>
            <person name="Bills G."/>
            <person name="Bluhm B.H."/>
            <person name="Cannon C."/>
            <person name="Castanera R."/>
            <person name="Culley D.E."/>
            <person name="Daum C."/>
            <person name="Ezra D."/>
            <person name="Gonzalez J.B."/>
            <person name="Henrissat B."/>
            <person name="Kuo A."/>
            <person name="Liang C."/>
            <person name="Lipzen A."/>
            <person name="Lutzoni F."/>
            <person name="Magnuson J."/>
            <person name="Mondo S."/>
            <person name="Nolan M."/>
            <person name="Ohm R."/>
            <person name="Pangilinan J."/>
            <person name="Park H.-J."/>
            <person name="Ramirez L."/>
            <person name="Alfaro M."/>
            <person name="Sun H."/>
            <person name="Tritt A."/>
            <person name="Yoshinaga Y."/>
            <person name="Zwiers L.-H."/>
            <person name="Turgeon B.G."/>
            <person name="Goodwin S.B."/>
            <person name="Spatafora J.W."/>
            <person name="Crous P.W."/>
            <person name="Grigoriev I.V."/>
        </authorList>
    </citation>
    <scope>NUCLEOTIDE SEQUENCE</scope>
    <source>
        <strain evidence="3 5">CBS 781.70</strain>
    </source>
</reference>
<dbReference type="Proteomes" id="UP000504638">
    <property type="component" value="Unplaced"/>
</dbReference>
<dbReference type="OrthoDB" id="5426896at2759"/>
<name>A0A6G1FW41_9PEZI</name>
<evidence type="ECO:0000313" key="3">
    <source>
        <dbReference type="EMBL" id="KAF1809839.1"/>
    </source>
</evidence>
<feature type="compositionally biased region" description="Basic and acidic residues" evidence="1">
    <location>
        <begin position="54"/>
        <end position="63"/>
    </location>
</feature>
<reference evidence="5" key="2">
    <citation type="submission" date="2020-04" db="EMBL/GenBank/DDBJ databases">
        <authorList>
            <consortium name="NCBI Genome Project"/>
        </authorList>
    </citation>
    <scope>NUCLEOTIDE SEQUENCE</scope>
    <source>
        <strain evidence="5">CBS 781.70</strain>
    </source>
</reference>
<dbReference type="GeneID" id="54414505"/>
<feature type="region of interest" description="Disordered" evidence="1">
    <location>
        <begin position="158"/>
        <end position="178"/>
    </location>
</feature>
<evidence type="ECO:0000313" key="4">
    <source>
        <dbReference type="Proteomes" id="UP000504638"/>
    </source>
</evidence>
<keyword evidence="4" id="KW-1185">Reference proteome</keyword>
<evidence type="ECO:0000256" key="1">
    <source>
        <dbReference type="SAM" id="MobiDB-lite"/>
    </source>
</evidence>
<keyword evidence="2" id="KW-1133">Transmembrane helix</keyword>
<dbReference type="AlphaFoldDB" id="A0A6G1FW41"/>
<keyword evidence="2" id="KW-0812">Transmembrane</keyword>
<evidence type="ECO:0000313" key="5">
    <source>
        <dbReference type="RefSeq" id="XP_033531470.1"/>
    </source>
</evidence>
<dbReference type="RefSeq" id="XP_033531470.1">
    <property type="nucleotide sequence ID" value="XM_033673935.1"/>
</dbReference>
<feature type="region of interest" description="Disordered" evidence="1">
    <location>
        <begin position="1"/>
        <end position="66"/>
    </location>
</feature>
<keyword evidence="2" id="KW-0472">Membrane</keyword>
<sequence length="306" mass="32544">MAGDPQQTSPPHVDEHDKFIVPQSFGFSKDRKSRSGFAPESTPQDNLPIVVPDEAEKQVDHGHWGRSPLEVESEQPKFTIDHTRGDTTGIEVAPERPEEKKGQLIFGFKKRTFWLLLALLTVIIVGGAVGGGVGGGIAVKNKNEAAASAAAAASQAADSSSSASPASPPSSTSASNILPTESSKHPGFSLRVFSNASFSGQVQTFTEPGFYQLAYVGESYIWLPKNTYCSVSFCEGDIDLGWRGYNSTYRDQFGDSIGQMSHINLACTGIYESPGCPDSPLPSARTVEVETATELIEPTGIPSSSG</sequence>
<feature type="compositionally biased region" description="Low complexity" evidence="1">
    <location>
        <begin position="158"/>
        <end position="175"/>
    </location>
</feature>
<gene>
    <name evidence="3 5" type="ORF">P152DRAFT_151791</name>
</gene>
<protein>
    <submittedName>
        <fullName evidence="3 5">Uncharacterized protein</fullName>
    </submittedName>
</protein>
<dbReference type="EMBL" id="ML975170">
    <property type="protein sequence ID" value="KAF1809839.1"/>
    <property type="molecule type" value="Genomic_DNA"/>
</dbReference>
<accession>A0A6G1FW41</accession>
<feature type="compositionally biased region" description="Polar residues" evidence="1">
    <location>
        <begin position="1"/>
        <end position="10"/>
    </location>
</feature>